<keyword evidence="3" id="KW-1185">Reference proteome</keyword>
<evidence type="ECO:0000256" key="1">
    <source>
        <dbReference type="SAM" id="MobiDB-lite"/>
    </source>
</evidence>
<name>A0ABQ9W4A8_SAGOE</name>
<feature type="non-terminal residue" evidence="2">
    <location>
        <position position="92"/>
    </location>
</feature>
<reference evidence="2 3" key="1">
    <citation type="submission" date="2023-05" db="EMBL/GenBank/DDBJ databases">
        <title>B98-5 Cell Line De Novo Hybrid Assembly: An Optical Mapping Approach.</title>
        <authorList>
            <person name="Kananen K."/>
            <person name="Auerbach J.A."/>
            <person name="Kautto E."/>
            <person name="Blachly J.S."/>
        </authorList>
    </citation>
    <scope>NUCLEOTIDE SEQUENCE [LARGE SCALE GENOMIC DNA]</scope>
    <source>
        <strain evidence="2">B95-8</strain>
        <tissue evidence="2">Cell line</tissue>
    </source>
</reference>
<accession>A0ABQ9W4A8</accession>
<protein>
    <submittedName>
        <fullName evidence="2">Uncharacterized protein</fullName>
    </submittedName>
</protein>
<feature type="region of interest" description="Disordered" evidence="1">
    <location>
        <begin position="53"/>
        <end position="92"/>
    </location>
</feature>
<feature type="compositionally biased region" description="Low complexity" evidence="1">
    <location>
        <begin position="71"/>
        <end position="92"/>
    </location>
</feature>
<comment type="caution">
    <text evidence="2">The sequence shown here is derived from an EMBL/GenBank/DDBJ whole genome shotgun (WGS) entry which is preliminary data.</text>
</comment>
<gene>
    <name evidence="2" type="ORF">P7K49_006540</name>
</gene>
<evidence type="ECO:0000313" key="2">
    <source>
        <dbReference type="EMBL" id="KAK2115914.1"/>
    </source>
</evidence>
<feature type="non-terminal residue" evidence="2">
    <location>
        <position position="1"/>
    </location>
</feature>
<organism evidence="2 3">
    <name type="scientific">Saguinus oedipus</name>
    <name type="common">Cotton-top tamarin</name>
    <name type="synonym">Oedipomidas oedipus</name>
    <dbReference type="NCBI Taxonomy" id="9490"/>
    <lineage>
        <taxon>Eukaryota</taxon>
        <taxon>Metazoa</taxon>
        <taxon>Chordata</taxon>
        <taxon>Craniata</taxon>
        <taxon>Vertebrata</taxon>
        <taxon>Euteleostomi</taxon>
        <taxon>Mammalia</taxon>
        <taxon>Eutheria</taxon>
        <taxon>Euarchontoglires</taxon>
        <taxon>Primates</taxon>
        <taxon>Haplorrhini</taxon>
        <taxon>Platyrrhini</taxon>
        <taxon>Cebidae</taxon>
        <taxon>Callitrichinae</taxon>
        <taxon>Saguinus</taxon>
    </lineage>
</organism>
<proteinExistence type="predicted"/>
<dbReference type="Proteomes" id="UP001266305">
    <property type="component" value="Unassembled WGS sequence"/>
</dbReference>
<feature type="compositionally biased region" description="Pro residues" evidence="1">
    <location>
        <begin position="61"/>
        <end position="70"/>
    </location>
</feature>
<dbReference type="EMBL" id="JASSZA010000003">
    <property type="protein sequence ID" value="KAK2115914.1"/>
    <property type="molecule type" value="Genomic_DNA"/>
</dbReference>
<sequence>GLRILRLLAACRGPTNATKGHGRKARGKNKNKICLTSRVPCLYRNYDRSCRARPLRSGAGLPPPAPPPGKRGPITAQLTAHAAAAPAGQASP</sequence>
<evidence type="ECO:0000313" key="3">
    <source>
        <dbReference type="Proteomes" id="UP001266305"/>
    </source>
</evidence>